<dbReference type="PANTHER" id="PTHR45815:SF3">
    <property type="entry name" value="PROTEIN DISULFIDE-ISOMERASE A6"/>
    <property type="match status" value="1"/>
</dbReference>
<reference evidence="4" key="2">
    <citation type="journal article" date="2014" name="BMC Genomics">
        <title>A genomic perspective to assessing quality of mass-reared SIT flies used in Mediterranean fruit fly (Ceratitis capitata) eradication in California.</title>
        <authorList>
            <person name="Calla B."/>
            <person name="Hall B."/>
            <person name="Hou S."/>
            <person name="Geib S.M."/>
        </authorList>
    </citation>
    <scope>NUCLEOTIDE SEQUENCE</scope>
</reference>
<feature type="compositionally biased region" description="Polar residues" evidence="1">
    <location>
        <begin position="1094"/>
        <end position="1104"/>
    </location>
</feature>
<evidence type="ECO:0000259" key="3">
    <source>
        <dbReference type="PROSITE" id="PS51352"/>
    </source>
</evidence>
<feature type="region of interest" description="Disordered" evidence="1">
    <location>
        <begin position="845"/>
        <end position="896"/>
    </location>
</feature>
<organism evidence="4">
    <name type="scientific">Ceratitis capitata</name>
    <name type="common">Mediterranean fruit fly</name>
    <name type="synonym">Tephritis capitata</name>
    <dbReference type="NCBI Taxonomy" id="7213"/>
    <lineage>
        <taxon>Eukaryota</taxon>
        <taxon>Metazoa</taxon>
        <taxon>Ecdysozoa</taxon>
        <taxon>Arthropoda</taxon>
        <taxon>Hexapoda</taxon>
        <taxon>Insecta</taxon>
        <taxon>Pterygota</taxon>
        <taxon>Neoptera</taxon>
        <taxon>Endopterygota</taxon>
        <taxon>Diptera</taxon>
        <taxon>Brachycera</taxon>
        <taxon>Muscomorpha</taxon>
        <taxon>Tephritoidea</taxon>
        <taxon>Tephritidae</taxon>
        <taxon>Ceratitis</taxon>
        <taxon>Ceratitis</taxon>
    </lineage>
</organism>
<feature type="compositionally biased region" description="Low complexity" evidence="1">
    <location>
        <begin position="1197"/>
        <end position="1211"/>
    </location>
</feature>
<dbReference type="InterPro" id="IPR036249">
    <property type="entry name" value="Thioredoxin-like_sf"/>
</dbReference>
<dbReference type="OrthoDB" id="303107at2759"/>
<feature type="compositionally biased region" description="Low complexity" evidence="1">
    <location>
        <begin position="429"/>
        <end position="441"/>
    </location>
</feature>
<keyword evidence="2" id="KW-0732">Signal</keyword>
<proteinExistence type="evidence at transcript level"/>
<feature type="non-terminal residue" evidence="4">
    <location>
        <position position="1453"/>
    </location>
</feature>
<feature type="signal peptide" evidence="2">
    <location>
        <begin position="1"/>
        <end position="24"/>
    </location>
</feature>
<dbReference type="InterPro" id="IPR013766">
    <property type="entry name" value="Thioredoxin_domain"/>
</dbReference>
<feature type="compositionally biased region" description="Polar residues" evidence="1">
    <location>
        <begin position="1017"/>
        <end position="1033"/>
    </location>
</feature>
<evidence type="ECO:0000256" key="2">
    <source>
        <dbReference type="SAM" id="SignalP"/>
    </source>
</evidence>
<dbReference type="GO" id="GO:0015035">
    <property type="term" value="F:protein-disulfide reductase activity"/>
    <property type="evidence" value="ECO:0007669"/>
    <property type="project" value="TreeGrafter"/>
</dbReference>
<gene>
    <name evidence="4" type="primary">PDIA5</name>
</gene>
<dbReference type="Gene3D" id="3.40.30.10">
    <property type="entry name" value="Glutaredoxin"/>
    <property type="match status" value="3"/>
</dbReference>
<evidence type="ECO:0000256" key="1">
    <source>
        <dbReference type="SAM" id="MobiDB-lite"/>
    </source>
</evidence>
<dbReference type="EMBL" id="GAMC01015863">
    <property type="protein sequence ID" value="JAB90692.1"/>
    <property type="molecule type" value="mRNA"/>
</dbReference>
<protein>
    <submittedName>
        <fullName evidence="4">Protein disulfide-isomerase A5</fullName>
    </submittedName>
</protein>
<reference evidence="4" key="1">
    <citation type="submission" date="2013-07" db="EMBL/GenBank/DDBJ databases">
        <authorList>
            <person name="Geib S."/>
        </authorList>
    </citation>
    <scope>NUCLEOTIDE SEQUENCE</scope>
</reference>
<feature type="compositionally biased region" description="Low complexity" evidence="1">
    <location>
        <begin position="961"/>
        <end position="992"/>
    </location>
</feature>
<feature type="compositionally biased region" description="Low complexity" evidence="1">
    <location>
        <begin position="638"/>
        <end position="649"/>
    </location>
</feature>
<sequence>MILNCRSLAISCFILLALLSKEGGAKTKSKNAVVDDITEFKDFKKLIRTKTNVLVMFVAGVKEAPVELKVFRESADVVRGTGTMVLIDCIQNDRKKLCKKLKVTPNPYAFKHYKDGDFHKDYDRQVSVSSMVNFMRDPAGDLPWEEDPAGSDVLHFADYTSFQRHLRKDMRPMLIMFYVPWCGFCKRLKPDYSKAATELNGKNYVIAAMDVERVENAPARRAYNITGFPTILYFERGQVKRTYEGENNKDGIVAFMQDPNAAPVQKEKESDWSADPNSEIVHLTNQGFEPALKDEKSVLVMFYAPWCGHCKRMKPEYEKAAVTMKERKIPGVLAALDATKEKEIADQFKVRGYPTLKYFVNGVFKFDVNVRDAAKIIEFMRDPKEPPPPPPPAKEDTNAKSTKSEEKTPSKAIKTPTKAEVTDEECIESPASIASTSIKSAKNIEKKTTTTPDKATVKRKEKSKPEPSAAAQVEEVPKKPAEKPAAPVPPKKALQKKAAASAAANKKANNKTAASAASSKNSSTNIEALDVETEQTLKDINRWLEHTPRFSEFSSASNSPSRYNLDEFDAALPAKLEPADFRRPVPIAPPKIDLVPTKLAEVLVDLVADGDSVVANDLKKEVISDLITGGMSVSTVGGTASSVSSSCGTPPHSVTSANSIGSTSANASSNNSVVNAPSISSIASASAANQPTLLIPPPPATVTPALSSLAPPKPKEPSTTQLLLHPPPPPHIKNQLAKEAKRKSLKEKLQAASNPRRKDLLRTIERLQPGKAKGNLIQNINKPDELFPLGPVAAKSKEVKNALIVDTCDNGPKLSLGTVIKTDDFALGQSHNFIDELASKTEAKAKNSIEKEGEEKPSRTSALEIISPFTPKASTAPAGIPSPETEAEKKTVEAPVSDYTKPFEKLLELKSAATAESASGAAAKEKPNLSAWLKAFGAPKKAKKTEEEEKLQQQQADGNESASSAGITSSSTKSNDGTATASISSTGATVASRSPTSATMTGGVDFSLPSAPRQRKASTGSTISERSSFSQDPDSPRIAIDERYGSYAGANYTSPIGASPIGASPIMVSPKPDEVSKPTSPYPLNGAIKVGFYQDTTTKSSPDKSCSPREMPSPYPQYSQHIYSSASSPNVSTPELSGTSPYGGANSYNPSGSEASKTPVYSSTSPLPNLYDQYKQPRSQESDYNSSMSPSTPNPNSPYQQPQSSPYTAPSHQSPYHQPNSPYHQQPHSPFHQQTHSPAHTSSTATAAPPADATSVHSPLQHQQPHSPMPSSVDSPASSAATQPPTPLAHSPIDQPHSPYQQPINSPYQSQVPQPQPAQVQQQQQLQQNANALSPYSQSSMSPSPYQASVRTPEAAASFNQLTQNADSGKVTADATPVPSATLAPVNTYEKNSTNSGGNSINNSSNPGSNGSSGNAAVAAIPGYVPTAQDLYGSAAMVGRQSTQPQAMLQQQQ</sequence>
<feature type="compositionally biased region" description="Low complexity" evidence="1">
    <location>
        <begin position="1235"/>
        <end position="1255"/>
    </location>
</feature>
<feature type="compositionally biased region" description="Basic and acidic residues" evidence="1">
    <location>
        <begin position="393"/>
        <end position="409"/>
    </location>
</feature>
<dbReference type="GO" id="GO:0003756">
    <property type="term" value="F:protein disulfide isomerase activity"/>
    <property type="evidence" value="ECO:0007669"/>
    <property type="project" value="InterPro"/>
</dbReference>
<feature type="domain" description="Thioredoxin" evidence="3">
    <location>
        <begin position="133"/>
        <end position="261"/>
    </location>
</feature>
<feature type="compositionally biased region" description="Polar residues" evidence="1">
    <location>
        <begin position="1256"/>
        <end position="1266"/>
    </location>
</feature>
<dbReference type="InterPro" id="IPR046374">
    <property type="entry name" value="PDI_a_PDIR"/>
</dbReference>
<feature type="region of interest" description="Disordered" evidence="1">
    <location>
        <begin position="694"/>
        <end position="728"/>
    </location>
</feature>
<accession>W8AX33</accession>
<feature type="region of interest" description="Disordered" evidence="1">
    <location>
        <begin position="380"/>
        <end position="530"/>
    </location>
</feature>
<feature type="compositionally biased region" description="Low complexity" evidence="1">
    <location>
        <begin position="1392"/>
        <end position="1415"/>
    </location>
</feature>
<dbReference type="SUPFAM" id="SSF52833">
    <property type="entry name" value="Thioredoxin-like"/>
    <property type="match status" value="2"/>
</dbReference>
<feature type="domain" description="Thioredoxin" evidence="3">
    <location>
        <begin position="263"/>
        <end position="385"/>
    </location>
</feature>
<feature type="compositionally biased region" description="Polar residues" evidence="1">
    <location>
        <begin position="1298"/>
        <end position="1308"/>
    </location>
</feature>
<feature type="compositionally biased region" description="Low complexity" evidence="1">
    <location>
        <begin position="1269"/>
        <end position="1283"/>
    </location>
</feature>
<dbReference type="GO" id="GO:0005788">
    <property type="term" value="C:endoplasmic reticulum lumen"/>
    <property type="evidence" value="ECO:0007669"/>
    <property type="project" value="TreeGrafter"/>
</dbReference>
<feature type="compositionally biased region" description="Polar residues" evidence="1">
    <location>
        <begin position="1358"/>
        <end position="1367"/>
    </location>
</feature>
<dbReference type="Pfam" id="PF00085">
    <property type="entry name" value="Thioredoxin"/>
    <property type="match status" value="2"/>
</dbReference>
<feature type="compositionally biased region" description="Polar residues" evidence="1">
    <location>
        <begin position="1212"/>
        <end position="1234"/>
    </location>
</feature>
<name>W8AX33_CERCA</name>
<dbReference type="PROSITE" id="PS00194">
    <property type="entry name" value="THIOREDOXIN_1"/>
    <property type="match status" value="1"/>
</dbReference>
<evidence type="ECO:0000313" key="4">
    <source>
        <dbReference type="EMBL" id="JAB90692.1"/>
    </source>
</evidence>
<dbReference type="GO" id="GO:0034976">
    <property type="term" value="P:response to endoplasmic reticulum stress"/>
    <property type="evidence" value="ECO:0007669"/>
    <property type="project" value="TreeGrafter"/>
</dbReference>
<feature type="compositionally biased region" description="Low complexity" evidence="1">
    <location>
        <begin position="496"/>
        <end position="523"/>
    </location>
</feature>
<feature type="compositionally biased region" description="Polar residues" evidence="1">
    <location>
        <begin position="1116"/>
        <end position="1167"/>
    </location>
</feature>
<dbReference type="InterPro" id="IPR017937">
    <property type="entry name" value="Thioredoxin_CS"/>
</dbReference>
<feature type="region of interest" description="Disordered" evidence="1">
    <location>
        <begin position="638"/>
        <end position="672"/>
    </location>
</feature>
<feature type="compositionally biased region" description="Low complexity" evidence="1">
    <location>
        <begin position="656"/>
        <end position="672"/>
    </location>
</feature>
<dbReference type="PANTHER" id="PTHR45815">
    <property type="entry name" value="PROTEIN DISULFIDE-ISOMERASE A6"/>
    <property type="match status" value="1"/>
</dbReference>
<feature type="compositionally biased region" description="Low complexity" evidence="1">
    <location>
        <begin position="1309"/>
        <end position="1349"/>
    </location>
</feature>
<keyword evidence="4" id="KW-0413">Isomerase</keyword>
<dbReference type="CDD" id="cd02997">
    <property type="entry name" value="PDI_a_PDIR"/>
    <property type="match status" value="2"/>
</dbReference>
<feature type="region of interest" description="Disordered" evidence="1">
    <location>
        <begin position="938"/>
        <end position="1417"/>
    </location>
</feature>
<dbReference type="PROSITE" id="PS51352">
    <property type="entry name" value="THIOREDOXIN_2"/>
    <property type="match status" value="2"/>
</dbReference>
<feature type="compositionally biased region" description="Basic and acidic residues" evidence="1">
    <location>
        <begin position="845"/>
        <end position="858"/>
    </location>
</feature>
<feature type="chain" id="PRO_5004905933" evidence="2">
    <location>
        <begin position="25"/>
        <end position="1453"/>
    </location>
</feature>